<dbReference type="EMBL" id="JAWWNJ010000188">
    <property type="protein sequence ID" value="KAK6974067.1"/>
    <property type="molecule type" value="Genomic_DNA"/>
</dbReference>
<dbReference type="GO" id="GO:0003735">
    <property type="term" value="F:structural constituent of ribosome"/>
    <property type="evidence" value="ECO:0007669"/>
    <property type="project" value="InterPro"/>
</dbReference>
<dbReference type="InterPro" id="IPR005825">
    <property type="entry name" value="Ribosomal_uL24_CS"/>
</dbReference>
<name>A0AAV9Z6V7_9AGAR</name>
<feature type="domain" description="KOW" evidence="2">
    <location>
        <begin position="508"/>
        <end position="543"/>
    </location>
</feature>
<dbReference type="PROSITE" id="PS01108">
    <property type="entry name" value="RIBOSOMAL_L24"/>
    <property type="match status" value="1"/>
</dbReference>
<feature type="compositionally biased region" description="Basic and acidic residues" evidence="1">
    <location>
        <begin position="11"/>
        <end position="38"/>
    </location>
</feature>
<accession>A0AAV9Z6V7</accession>
<protein>
    <recommendedName>
        <fullName evidence="2">KOW domain-containing protein</fullName>
    </recommendedName>
</protein>
<dbReference type="SMART" id="SM00739">
    <property type="entry name" value="KOW"/>
    <property type="match status" value="5"/>
</dbReference>
<feature type="compositionally biased region" description="Basic and acidic residues" evidence="1">
    <location>
        <begin position="172"/>
        <end position="182"/>
    </location>
</feature>
<dbReference type="InterPro" id="IPR005824">
    <property type="entry name" value="KOW"/>
</dbReference>
<dbReference type="GO" id="GO:0005840">
    <property type="term" value="C:ribosome"/>
    <property type="evidence" value="ECO:0007669"/>
    <property type="project" value="InterPro"/>
</dbReference>
<evidence type="ECO:0000259" key="2">
    <source>
        <dbReference type="SMART" id="SM00739"/>
    </source>
</evidence>
<organism evidence="3 4">
    <name type="scientific">Favolaschia claudopus</name>
    <dbReference type="NCBI Taxonomy" id="2862362"/>
    <lineage>
        <taxon>Eukaryota</taxon>
        <taxon>Fungi</taxon>
        <taxon>Dikarya</taxon>
        <taxon>Basidiomycota</taxon>
        <taxon>Agaricomycotina</taxon>
        <taxon>Agaricomycetes</taxon>
        <taxon>Agaricomycetidae</taxon>
        <taxon>Agaricales</taxon>
        <taxon>Marasmiineae</taxon>
        <taxon>Mycenaceae</taxon>
        <taxon>Favolaschia</taxon>
    </lineage>
</organism>
<comment type="caution">
    <text evidence="3">The sequence shown here is derived from an EMBL/GenBank/DDBJ whole genome shotgun (WGS) entry which is preliminary data.</text>
</comment>
<dbReference type="GO" id="GO:0006412">
    <property type="term" value="P:translation"/>
    <property type="evidence" value="ECO:0007669"/>
    <property type="project" value="InterPro"/>
</dbReference>
<keyword evidence="4" id="KW-1185">Reference proteome</keyword>
<proteinExistence type="predicted"/>
<feature type="domain" description="KOW" evidence="2">
    <location>
        <begin position="337"/>
        <end position="364"/>
    </location>
</feature>
<feature type="region of interest" description="Disordered" evidence="1">
    <location>
        <begin position="1"/>
        <end position="234"/>
    </location>
</feature>
<feature type="compositionally biased region" description="Acidic residues" evidence="1">
    <location>
        <begin position="133"/>
        <end position="161"/>
    </location>
</feature>
<feature type="compositionally biased region" description="Acidic residues" evidence="1">
    <location>
        <begin position="183"/>
        <end position="199"/>
    </location>
</feature>
<dbReference type="Proteomes" id="UP001362999">
    <property type="component" value="Unassembled WGS sequence"/>
</dbReference>
<evidence type="ECO:0000313" key="3">
    <source>
        <dbReference type="EMBL" id="KAK6974067.1"/>
    </source>
</evidence>
<feature type="domain" description="KOW" evidence="2">
    <location>
        <begin position="557"/>
        <end position="584"/>
    </location>
</feature>
<evidence type="ECO:0000256" key="1">
    <source>
        <dbReference type="SAM" id="MobiDB-lite"/>
    </source>
</evidence>
<sequence>MAALRDSSVSMREDAMTESDTPMRDADNREGGTDEFGTKARNPQSTASGPRLYWGTPPHSQNEDFHIQSPPSPPAPASQIRKQTPLFLPDSRAPTPYIGQGFRETPFADDWESPSFDPPPPPKRRRLESEPREQDDDAEEEEEEEEEEKGDEEEDEDEEEYMQSFRQAASHSEARDVRRFLDVEAEEAGMSEDSDDEESQADRDFLDDSENINPIDTTTPEPEPLSAAPSSTIDDAMERRIQEVIASRAAQYRKETLAEMGQYHGWTVVREETVTREVLIHHQPLVHTATPAPRPQAAVDQNHHNGRALAAYRSQHAPLDPRLPRKLALASVEATNPLKKGDWVRLGWGKDKGRLAFVITDNTLLAPGRKPPVFRITKARHRVHLIQPLDFQAATRDAPIVPYQGLLQQVTYQELQPFARSNHIELRRLVHTDPSPALRPGDRVVVVSGEYKGQSGFIARLKFNKGEGKEYARVIPAYDGEYVPDSLEAGIYLEATDLRRHALDFSFAFQVGDRARTVDGKEAGRVKSFDCYGTQVVLERDALGNYPTHLLDDLVRVWEVGDVVRVRWGNHEGRAGYLVKADERNGMVELYDLDRIDGTGRPNRWEEERVFRVRAVDIDFDTIGDTVSYAPVVNPVHERGADIHFNVDGDRLISPPQGLNVVNARTDPTAHYIGLGVLVVAAGAMKGFRGTVTGVYNSQDRANRLRRLEQHWADIRSQEERSPTAKGLTERLRGIDIGAQNALAKAEKVHEGLLLTIRKAQAGETVQHIRIEDVVHERTMVPLLKTRGMLDRILRGNQVLETTQQHLGLFPPLPPPPRPVTPCPTPTNEPLWGADSLKPKLDGEEDGEWLCIPGLAMKRLDVIVVGVAEVETLAQKVRELEGKRGYILVEEDIPSRGPKKRVLKKIKKADKIDVYGATVGGLKHPLERKYVRPCRTADDGRLLTELMERVVVVGADVNHDVGQRGCYGFTAPHIRHLHGFEVVAVDFGQGRHEFFHISSLCWAKNQSIALRDKVFNVTTLEK</sequence>
<feature type="compositionally biased region" description="Low complexity" evidence="1">
    <location>
        <begin position="217"/>
        <end position="232"/>
    </location>
</feature>
<dbReference type="AlphaFoldDB" id="A0AAV9Z6V7"/>
<feature type="domain" description="KOW" evidence="2">
    <location>
        <begin position="672"/>
        <end position="698"/>
    </location>
</feature>
<reference evidence="3 4" key="1">
    <citation type="journal article" date="2024" name="J Genomics">
        <title>Draft genome sequencing and assembly of Favolaschia claudopus CIRM-BRFM 2984 isolated from oak limbs.</title>
        <authorList>
            <person name="Navarro D."/>
            <person name="Drula E."/>
            <person name="Chaduli D."/>
            <person name="Cazenave R."/>
            <person name="Ahrendt S."/>
            <person name="Wang J."/>
            <person name="Lipzen A."/>
            <person name="Daum C."/>
            <person name="Barry K."/>
            <person name="Grigoriev I.V."/>
            <person name="Favel A."/>
            <person name="Rosso M.N."/>
            <person name="Martin F."/>
        </authorList>
    </citation>
    <scope>NUCLEOTIDE SEQUENCE [LARGE SCALE GENOMIC DNA]</scope>
    <source>
        <strain evidence="3 4">CIRM-BRFM 2984</strain>
    </source>
</reference>
<gene>
    <name evidence="3" type="ORF">R3P38DRAFT_3239929</name>
</gene>
<feature type="domain" description="KOW" evidence="2">
    <location>
        <begin position="437"/>
        <end position="464"/>
    </location>
</feature>
<evidence type="ECO:0000313" key="4">
    <source>
        <dbReference type="Proteomes" id="UP001362999"/>
    </source>
</evidence>